<dbReference type="Proteomes" id="UP000767854">
    <property type="component" value="Unassembled WGS sequence"/>
</dbReference>
<organism evidence="5 6">
    <name type="scientific">Fusibacter tunisiensis</name>
    <dbReference type="NCBI Taxonomy" id="1008308"/>
    <lineage>
        <taxon>Bacteria</taxon>
        <taxon>Bacillati</taxon>
        <taxon>Bacillota</taxon>
        <taxon>Clostridia</taxon>
        <taxon>Eubacteriales</taxon>
        <taxon>Eubacteriales Family XII. Incertae Sedis</taxon>
        <taxon>Fusibacter</taxon>
    </lineage>
</organism>
<evidence type="ECO:0000256" key="3">
    <source>
        <dbReference type="ARBA" id="ARBA00023014"/>
    </source>
</evidence>
<evidence type="ECO:0000256" key="1">
    <source>
        <dbReference type="ARBA" id="ARBA00022723"/>
    </source>
</evidence>
<comment type="caution">
    <text evidence="5">The sequence shown here is derived from an EMBL/GenBank/DDBJ whole genome shotgun (WGS) entry which is preliminary data.</text>
</comment>
<dbReference type="PANTHER" id="PTHR43063">
    <property type="entry name" value="4FE-4S CLUSTER CONTAINING PARA FAMILY ATPASE PROTEIN"/>
    <property type="match status" value="1"/>
</dbReference>
<dbReference type="EMBL" id="JAFBDT010000012">
    <property type="protein sequence ID" value="MBM7562119.1"/>
    <property type="molecule type" value="Genomic_DNA"/>
</dbReference>
<protein>
    <submittedName>
        <fullName evidence="5">MinD superfamily P-loop ATPase</fullName>
    </submittedName>
</protein>
<dbReference type="Pfam" id="PF00037">
    <property type="entry name" value="Fer4"/>
    <property type="match status" value="1"/>
</dbReference>
<proteinExistence type="predicted"/>
<evidence type="ECO:0000259" key="4">
    <source>
        <dbReference type="PROSITE" id="PS51379"/>
    </source>
</evidence>
<dbReference type="InterPro" id="IPR017900">
    <property type="entry name" value="4Fe4S_Fe_S_CS"/>
</dbReference>
<dbReference type="InterPro" id="IPR002586">
    <property type="entry name" value="CobQ/CobB/MinD/ParA_Nub-bd_dom"/>
</dbReference>
<name>A0ABS2MRS4_9FIRM</name>
<dbReference type="SUPFAM" id="SSF52540">
    <property type="entry name" value="P-loop containing nucleoside triphosphate hydrolases"/>
    <property type="match status" value="1"/>
</dbReference>
<evidence type="ECO:0000313" key="5">
    <source>
        <dbReference type="EMBL" id="MBM7562119.1"/>
    </source>
</evidence>
<evidence type="ECO:0000313" key="6">
    <source>
        <dbReference type="Proteomes" id="UP000767854"/>
    </source>
</evidence>
<dbReference type="Gene3D" id="3.30.70.20">
    <property type="match status" value="1"/>
</dbReference>
<dbReference type="PROSITE" id="PS00198">
    <property type="entry name" value="4FE4S_FER_1"/>
    <property type="match status" value="1"/>
</dbReference>
<dbReference type="PANTHER" id="PTHR43063:SF1">
    <property type="entry name" value="4FE-4S CLUSTER CONTAINING PARA FAMILY ATPASE PROTEIN"/>
    <property type="match status" value="1"/>
</dbReference>
<reference evidence="5 6" key="1">
    <citation type="submission" date="2021-01" db="EMBL/GenBank/DDBJ databases">
        <title>Genomic Encyclopedia of Type Strains, Phase IV (KMG-IV): sequencing the most valuable type-strain genomes for metagenomic binning, comparative biology and taxonomic classification.</title>
        <authorList>
            <person name="Goeker M."/>
        </authorList>
    </citation>
    <scope>NUCLEOTIDE SEQUENCE [LARGE SCALE GENOMIC DNA]</scope>
    <source>
        <strain evidence="5 6">DSM 24436</strain>
    </source>
</reference>
<dbReference type="Pfam" id="PF01656">
    <property type="entry name" value="CbiA"/>
    <property type="match status" value="1"/>
</dbReference>
<feature type="domain" description="4Fe-4S ferredoxin-type" evidence="4">
    <location>
        <begin position="57"/>
        <end position="86"/>
    </location>
</feature>
<dbReference type="RefSeq" id="WP_204664229.1">
    <property type="nucleotide sequence ID" value="NZ_JAFBDT010000012.1"/>
</dbReference>
<keyword evidence="6" id="KW-1185">Reference proteome</keyword>
<dbReference type="PROSITE" id="PS51379">
    <property type="entry name" value="4FE4S_FER_2"/>
    <property type="match status" value="2"/>
</dbReference>
<dbReference type="InterPro" id="IPR027417">
    <property type="entry name" value="P-loop_NTPase"/>
</dbReference>
<feature type="domain" description="4Fe-4S ferredoxin-type" evidence="4">
    <location>
        <begin position="87"/>
        <end position="115"/>
    </location>
</feature>
<dbReference type="InterPro" id="IPR017896">
    <property type="entry name" value="4Fe4S_Fe-S-bd"/>
</dbReference>
<sequence length="276" mass="30227">MKVAVLSGKGGTGKTLVAVNLAAAAEKCTYIDADVEAPNGYLFFKPTETQSRNVTVKIPYVDDLKCTGCRKCVEFCKFNALAYIHNRLMVFEDICHSCGGCLLVCPENALNEKEKPIGEIVTGNSQSVSLKLGKMNLGESTGVPIIKALLEDIQDPVVIDGPPGSACTVMETIKNVDYCVLVAEPTEFGKHNLAMVHELLKGYGKPFGVVLNKTTDQDNPSKEYCTEENIPILMEIPYDEKLGRLNSEGLIAVREDVHYKTLFEQLYQKIEIGGRS</sequence>
<gene>
    <name evidence="5" type="ORF">JOC49_001662</name>
</gene>
<keyword evidence="2" id="KW-0408">Iron</keyword>
<accession>A0ABS2MRS4</accession>
<keyword evidence="3" id="KW-0411">Iron-sulfur</keyword>
<evidence type="ECO:0000256" key="2">
    <source>
        <dbReference type="ARBA" id="ARBA00023004"/>
    </source>
</evidence>
<keyword evidence="1" id="KW-0479">Metal-binding</keyword>
<dbReference type="Gene3D" id="3.40.50.300">
    <property type="entry name" value="P-loop containing nucleotide triphosphate hydrolases"/>
    <property type="match status" value="1"/>
</dbReference>